<evidence type="ECO:0000313" key="2">
    <source>
        <dbReference type="Proteomes" id="UP000183832"/>
    </source>
</evidence>
<organism evidence="1 2">
    <name type="scientific">Clunio marinus</name>
    <dbReference type="NCBI Taxonomy" id="568069"/>
    <lineage>
        <taxon>Eukaryota</taxon>
        <taxon>Metazoa</taxon>
        <taxon>Ecdysozoa</taxon>
        <taxon>Arthropoda</taxon>
        <taxon>Hexapoda</taxon>
        <taxon>Insecta</taxon>
        <taxon>Pterygota</taxon>
        <taxon>Neoptera</taxon>
        <taxon>Endopterygota</taxon>
        <taxon>Diptera</taxon>
        <taxon>Nematocera</taxon>
        <taxon>Chironomoidea</taxon>
        <taxon>Chironomidae</taxon>
        <taxon>Clunio</taxon>
    </lineage>
</organism>
<name>A0A1J1HMH0_9DIPT</name>
<gene>
    <name evidence="1" type="ORF">CLUMA_CG003023</name>
</gene>
<protein>
    <submittedName>
        <fullName evidence="1">CLUMA_CG003023, isoform A</fullName>
    </submittedName>
</protein>
<dbReference type="AlphaFoldDB" id="A0A1J1HMH0"/>
<proteinExistence type="predicted"/>
<keyword evidence="2" id="KW-1185">Reference proteome</keyword>
<dbReference type="Proteomes" id="UP000183832">
    <property type="component" value="Unassembled WGS sequence"/>
</dbReference>
<sequence length="97" mass="11605">MKLSDWSWIISKVLIYISWQMIRMIIFVDDCLCFCRVPTNEASEITSAFQEKWSFSKNLLTFSWNLSSASMHQWCFCRPILFDEQPHDKQLIFKLNS</sequence>
<dbReference type="EMBL" id="CVRI01000011">
    <property type="protein sequence ID" value="CRK89264.1"/>
    <property type="molecule type" value="Genomic_DNA"/>
</dbReference>
<reference evidence="1 2" key="1">
    <citation type="submission" date="2015-04" db="EMBL/GenBank/DDBJ databases">
        <authorList>
            <person name="Syromyatnikov M.Y."/>
            <person name="Popov V.N."/>
        </authorList>
    </citation>
    <scope>NUCLEOTIDE SEQUENCE [LARGE SCALE GENOMIC DNA]</scope>
</reference>
<accession>A0A1J1HMH0</accession>
<evidence type="ECO:0000313" key="1">
    <source>
        <dbReference type="EMBL" id="CRK89264.1"/>
    </source>
</evidence>